<evidence type="ECO:0000256" key="1">
    <source>
        <dbReference type="ARBA" id="ARBA00008799"/>
    </source>
</evidence>
<accession>A0ABS1WSF7</accession>
<evidence type="ECO:0000313" key="2">
    <source>
        <dbReference type="EMBL" id="MBM0103914.1"/>
    </source>
</evidence>
<dbReference type="RefSeq" id="WP_203165865.1">
    <property type="nucleotide sequence ID" value="NZ_JAEVLS010000001.1"/>
</dbReference>
<sequence>MKRLVCVSNRISLPRKSAAPGGLAVGILSALKRTGGLWFGWGGETCEGEPGEPDIHIREGVTYATIELRKHEFELYYNGYSNDVLWPLFHYFSKGMRYSNEQREAYENVNRIFAQRLLPLLQPRDLIWAHDYHLIPLGRRLRELGVQQPLGFFLHIPFPNIEMLRVLPCYAELLRDLTSYDVVGFQTQNDLRSFHSGIEHLFGADALRSDGRIRIGDRLIRAEVFPIGIDVGAVEAEAIDASATEVVRRMTDSLMGRSLMMGVDRLDYSKGLVERFSAYQQFLETHPENLGRITYLQIAPLSRTDVRAYAEIRQALEQAAGRTNGRFADTDWTPIRYLNRNFPHATLMGFIRAAKVGLVTPLRDGMNLVAKEFVAAQDPADPGVLILSSLAGAARELTSALLVNPYDVRGVSHAMQAALSMPLNERRERHADMMKVLRRNDIAAWTRRFMEALEQAQVADSRVRAITSVKHTAI</sequence>
<dbReference type="SUPFAM" id="SSF53756">
    <property type="entry name" value="UDP-Glycosyltransferase/glycogen phosphorylase"/>
    <property type="match status" value="1"/>
</dbReference>
<reference evidence="2 3" key="1">
    <citation type="journal article" date="2021" name="Int. J. Syst. Evol. Microbiol.">
        <title>Steroidobacter gossypii sp. nov., isolated from soil of cotton cropping field.</title>
        <authorList>
            <person name="Huang R."/>
            <person name="Yang S."/>
            <person name="Zhen C."/>
            <person name="Liu W."/>
        </authorList>
    </citation>
    <scope>NUCLEOTIDE SEQUENCE [LARGE SCALE GENOMIC DNA]</scope>
    <source>
        <strain evidence="2 3">S1-65</strain>
    </source>
</reference>
<comment type="caution">
    <text evidence="2">The sequence shown here is derived from an EMBL/GenBank/DDBJ whole genome shotgun (WGS) entry which is preliminary data.</text>
</comment>
<dbReference type="Gene3D" id="3.40.50.2000">
    <property type="entry name" value="Glycogen Phosphorylase B"/>
    <property type="match status" value="2"/>
</dbReference>
<dbReference type="Pfam" id="PF00982">
    <property type="entry name" value="Glyco_transf_20"/>
    <property type="match status" value="1"/>
</dbReference>
<dbReference type="CDD" id="cd03788">
    <property type="entry name" value="GT20_TPS"/>
    <property type="match status" value="1"/>
</dbReference>
<dbReference type="PANTHER" id="PTHR10788">
    <property type="entry name" value="TREHALOSE-6-PHOSPHATE SYNTHASE"/>
    <property type="match status" value="1"/>
</dbReference>
<dbReference type="InterPro" id="IPR001830">
    <property type="entry name" value="Glyco_trans_20"/>
</dbReference>
<gene>
    <name evidence="2" type="ORF">JM946_04130</name>
</gene>
<name>A0ABS1WSF7_9GAMM</name>
<dbReference type="Proteomes" id="UP000661077">
    <property type="component" value="Unassembled WGS sequence"/>
</dbReference>
<evidence type="ECO:0000313" key="3">
    <source>
        <dbReference type="Proteomes" id="UP000661077"/>
    </source>
</evidence>
<organism evidence="2 3">
    <name type="scientific">Steroidobacter gossypii</name>
    <dbReference type="NCBI Taxonomy" id="2805490"/>
    <lineage>
        <taxon>Bacteria</taxon>
        <taxon>Pseudomonadati</taxon>
        <taxon>Pseudomonadota</taxon>
        <taxon>Gammaproteobacteria</taxon>
        <taxon>Steroidobacterales</taxon>
        <taxon>Steroidobacteraceae</taxon>
        <taxon>Steroidobacter</taxon>
    </lineage>
</organism>
<dbReference type="EMBL" id="JAEVLS010000001">
    <property type="protein sequence ID" value="MBM0103914.1"/>
    <property type="molecule type" value="Genomic_DNA"/>
</dbReference>
<dbReference type="PANTHER" id="PTHR10788:SF106">
    <property type="entry name" value="BCDNA.GH08860"/>
    <property type="match status" value="1"/>
</dbReference>
<keyword evidence="3" id="KW-1185">Reference proteome</keyword>
<comment type="similarity">
    <text evidence="1">Belongs to the glycosyltransferase 20 family.</text>
</comment>
<proteinExistence type="inferred from homology"/>
<protein>
    <submittedName>
        <fullName evidence="2">Trehalose-6-phosphate synthase</fullName>
    </submittedName>
</protein>